<keyword evidence="2" id="KW-1185">Reference proteome</keyword>
<dbReference type="EMBL" id="JAKGSI010000001">
    <property type="protein sequence ID" value="MCF4006135.1"/>
    <property type="molecule type" value="Genomic_DNA"/>
</dbReference>
<organism evidence="1 2">
    <name type="scientific">Corynebacterium uropygiale</name>
    <dbReference type="NCBI Taxonomy" id="1775911"/>
    <lineage>
        <taxon>Bacteria</taxon>
        <taxon>Bacillati</taxon>
        <taxon>Actinomycetota</taxon>
        <taxon>Actinomycetes</taxon>
        <taxon>Mycobacteriales</taxon>
        <taxon>Corynebacteriaceae</taxon>
        <taxon>Corynebacterium</taxon>
    </lineage>
</organism>
<dbReference type="AlphaFoldDB" id="A0A9X1QSD1"/>
<evidence type="ECO:0000313" key="2">
    <source>
        <dbReference type="Proteomes" id="UP001139336"/>
    </source>
</evidence>
<reference evidence="1" key="1">
    <citation type="submission" date="2022-01" db="EMBL/GenBank/DDBJ databases">
        <title>Corynebacterium sp. nov isolated from isolated from the feces of the greater white-fronted geese (Anser albifrons) at Poyang Lake, PR China.</title>
        <authorList>
            <person name="Liu Q."/>
        </authorList>
    </citation>
    <scope>NUCLEOTIDE SEQUENCE</scope>
    <source>
        <strain evidence="1">JCM 32435</strain>
    </source>
</reference>
<comment type="caution">
    <text evidence="1">The sequence shown here is derived from an EMBL/GenBank/DDBJ whole genome shotgun (WGS) entry which is preliminary data.</text>
</comment>
<protein>
    <submittedName>
        <fullName evidence="1">Uncharacterized protein</fullName>
    </submittedName>
</protein>
<dbReference type="Proteomes" id="UP001139336">
    <property type="component" value="Unassembled WGS sequence"/>
</dbReference>
<name>A0A9X1QSD1_9CORY</name>
<sequence length="127" mass="13932">MNAAERRITLTALGLIPRVLAARLGVAVRTVERWKAGEPVRAGTDEYLRGQVALYSKRVADILAMAENLEEIGESVELFAYESEETCMERTGLTLAEHNALLGHCVIALEAAEFEWRIIPAESSSSS</sequence>
<accession>A0A9X1QSD1</accession>
<evidence type="ECO:0000313" key="1">
    <source>
        <dbReference type="EMBL" id="MCF4006135.1"/>
    </source>
</evidence>
<dbReference type="RefSeq" id="WP_236117910.1">
    <property type="nucleotide sequence ID" value="NZ_JAKGSI010000001.1"/>
</dbReference>
<gene>
    <name evidence="1" type="ORF">L1O03_02945</name>
</gene>
<proteinExistence type="predicted"/>